<keyword evidence="1" id="KW-1133">Transmembrane helix</keyword>
<accession>A0A1D7QP67</accession>
<keyword evidence="3" id="KW-1185">Reference proteome</keyword>
<dbReference type="Pfam" id="PF07098">
    <property type="entry name" value="DUF1360"/>
    <property type="match status" value="1"/>
</dbReference>
<protein>
    <recommendedName>
        <fullName evidence="4">DUF1360 domain-containing protein</fullName>
    </recommendedName>
</protein>
<evidence type="ECO:0000256" key="1">
    <source>
        <dbReference type="SAM" id="Phobius"/>
    </source>
</evidence>
<dbReference type="RefSeq" id="WP_069382112.1">
    <property type="nucleotide sequence ID" value="NZ_CP017141.1"/>
</dbReference>
<keyword evidence="1" id="KW-0812">Transmembrane</keyword>
<keyword evidence="1" id="KW-0472">Membrane</keyword>
<dbReference type="Proteomes" id="UP000094313">
    <property type="component" value="Chromosome"/>
</dbReference>
<sequence length="93" mass="10618">MTIYLFLISVLSVWRVTHLIQAEDGPFDVVYKLRKLAGKSFFGSLMDCFFCLSIWVALPVGIYFGGDWMEKILLTLSFSAAAIFLEQIIMKKN</sequence>
<dbReference type="InterPro" id="IPR010773">
    <property type="entry name" value="Mycophage_PG1_Gp7"/>
</dbReference>
<reference evidence="2 3" key="1">
    <citation type="submission" date="2016-08" db="EMBL/GenBank/DDBJ databases">
        <authorList>
            <person name="Seilhamer J.J."/>
        </authorList>
    </citation>
    <scope>NUCLEOTIDE SEQUENCE [LARGE SCALE GENOMIC DNA]</scope>
    <source>
        <strain evidence="2 3">DX4</strain>
    </source>
</reference>
<dbReference type="KEGG" id="psty:BFS30_26810"/>
<evidence type="ECO:0008006" key="4">
    <source>
        <dbReference type="Google" id="ProtNLM"/>
    </source>
</evidence>
<gene>
    <name evidence="2" type="ORF">BFS30_26810</name>
</gene>
<feature type="transmembrane region" description="Helical" evidence="1">
    <location>
        <begin position="72"/>
        <end position="90"/>
    </location>
</feature>
<evidence type="ECO:0000313" key="2">
    <source>
        <dbReference type="EMBL" id="AOM80454.1"/>
    </source>
</evidence>
<proteinExistence type="predicted"/>
<dbReference type="EMBL" id="CP017141">
    <property type="protein sequence ID" value="AOM80454.1"/>
    <property type="molecule type" value="Genomic_DNA"/>
</dbReference>
<feature type="transmembrane region" description="Helical" evidence="1">
    <location>
        <begin position="41"/>
        <end position="65"/>
    </location>
</feature>
<name>A0A1D7QP67_9SPHI</name>
<dbReference type="AlphaFoldDB" id="A0A1D7QP67"/>
<dbReference type="OrthoDB" id="123391at2"/>
<evidence type="ECO:0000313" key="3">
    <source>
        <dbReference type="Proteomes" id="UP000094313"/>
    </source>
</evidence>
<organism evidence="2 3">
    <name type="scientific">Pedobacter steynii</name>
    <dbReference type="NCBI Taxonomy" id="430522"/>
    <lineage>
        <taxon>Bacteria</taxon>
        <taxon>Pseudomonadati</taxon>
        <taxon>Bacteroidota</taxon>
        <taxon>Sphingobacteriia</taxon>
        <taxon>Sphingobacteriales</taxon>
        <taxon>Sphingobacteriaceae</taxon>
        <taxon>Pedobacter</taxon>
    </lineage>
</organism>